<evidence type="ECO:0000256" key="4">
    <source>
        <dbReference type="ARBA" id="ARBA00022737"/>
    </source>
</evidence>
<dbReference type="Pfam" id="PF00096">
    <property type="entry name" value="zf-C2H2"/>
    <property type="match status" value="2"/>
</dbReference>
<dbReference type="STRING" id="121845.A0A1S3DK90"/>
<dbReference type="OMA" id="QIRRMPP"/>
<keyword evidence="5 11" id="KW-0863">Zinc-finger</keyword>
<name>A0A1S3DK90_DIACI</name>
<dbReference type="Pfam" id="PF00651">
    <property type="entry name" value="BTB"/>
    <property type="match status" value="1"/>
</dbReference>
<dbReference type="InterPro" id="IPR036236">
    <property type="entry name" value="Znf_C2H2_sf"/>
</dbReference>
<dbReference type="InterPro" id="IPR000210">
    <property type="entry name" value="BTB/POZ_dom"/>
</dbReference>
<evidence type="ECO:0000256" key="10">
    <source>
        <dbReference type="ARBA" id="ARBA00023242"/>
    </source>
</evidence>
<evidence type="ECO:0000313" key="16">
    <source>
        <dbReference type="RefSeq" id="XP_008482728.1"/>
    </source>
</evidence>
<keyword evidence="8" id="KW-0238">DNA-binding</keyword>
<evidence type="ECO:0000256" key="7">
    <source>
        <dbReference type="ARBA" id="ARBA00023015"/>
    </source>
</evidence>
<dbReference type="GO" id="GO:0008270">
    <property type="term" value="F:zinc ion binding"/>
    <property type="evidence" value="ECO:0007669"/>
    <property type="project" value="UniProtKB-KW"/>
</dbReference>
<feature type="domain" description="C2H2-type" evidence="14">
    <location>
        <begin position="286"/>
        <end position="313"/>
    </location>
</feature>
<feature type="region of interest" description="Disordered" evidence="12">
    <location>
        <begin position="396"/>
        <end position="423"/>
    </location>
</feature>
<dbReference type="GO" id="GO:0003677">
    <property type="term" value="F:DNA binding"/>
    <property type="evidence" value="ECO:0007669"/>
    <property type="project" value="UniProtKB-KW"/>
</dbReference>
<dbReference type="KEGG" id="dci:103519418"/>
<evidence type="ECO:0000256" key="8">
    <source>
        <dbReference type="ARBA" id="ARBA00023125"/>
    </source>
</evidence>
<feature type="region of interest" description="Disordered" evidence="12">
    <location>
        <begin position="371"/>
        <end position="390"/>
    </location>
</feature>
<reference evidence="16" key="1">
    <citation type="submission" date="2025-08" db="UniProtKB">
        <authorList>
            <consortium name="RefSeq"/>
        </authorList>
    </citation>
    <scope>IDENTIFICATION</scope>
</reference>
<evidence type="ECO:0000256" key="2">
    <source>
        <dbReference type="ARBA" id="ARBA00004123"/>
    </source>
</evidence>
<dbReference type="PANTHER" id="PTHR23110:SF93">
    <property type="entry name" value="ZINC FINGER AND BTB DOMAIN-CONTAINING PROTEIN 14-LIKE PROTEIN"/>
    <property type="match status" value="1"/>
</dbReference>
<evidence type="ECO:0000259" key="14">
    <source>
        <dbReference type="PROSITE" id="PS50157"/>
    </source>
</evidence>
<dbReference type="SUPFAM" id="SSF54695">
    <property type="entry name" value="POZ domain"/>
    <property type="match status" value="1"/>
</dbReference>
<dbReference type="AlphaFoldDB" id="A0A1S3DK90"/>
<dbReference type="FunFam" id="3.30.160.60:FF:002343">
    <property type="entry name" value="Zinc finger protein 33A"/>
    <property type="match status" value="1"/>
</dbReference>
<evidence type="ECO:0000256" key="5">
    <source>
        <dbReference type="ARBA" id="ARBA00022771"/>
    </source>
</evidence>
<dbReference type="SMART" id="SM00225">
    <property type="entry name" value="BTB"/>
    <property type="match status" value="1"/>
</dbReference>
<comment type="subcellular location">
    <subcellularLocation>
        <location evidence="2">Nucleus</location>
    </subcellularLocation>
</comment>
<proteinExistence type="predicted"/>
<keyword evidence="4" id="KW-0677">Repeat</keyword>
<dbReference type="CDD" id="cd18315">
    <property type="entry name" value="BTB_POZ_BAB-like"/>
    <property type="match status" value="1"/>
</dbReference>
<dbReference type="Pfam" id="PF13894">
    <property type="entry name" value="zf-C2H2_4"/>
    <property type="match status" value="1"/>
</dbReference>
<dbReference type="GO" id="GO:0005634">
    <property type="term" value="C:nucleus"/>
    <property type="evidence" value="ECO:0007669"/>
    <property type="project" value="UniProtKB-SubCell"/>
</dbReference>
<feature type="compositionally biased region" description="Low complexity" evidence="12">
    <location>
        <begin position="189"/>
        <end position="200"/>
    </location>
</feature>
<accession>A0A1S3DK90</accession>
<evidence type="ECO:0000256" key="3">
    <source>
        <dbReference type="ARBA" id="ARBA00022723"/>
    </source>
</evidence>
<dbReference type="SUPFAM" id="SSF57667">
    <property type="entry name" value="beta-beta-alpha zinc fingers"/>
    <property type="match status" value="2"/>
</dbReference>
<comment type="function">
    <text evidence="1">May be involved in transcriptional regulation.</text>
</comment>
<keyword evidence="9" id="KW-0804">Transcription</keyword>
<dbReference type="Gene3D" id="3.30.710.10">
    <property type="entry name" value="Potassium Channel Kv1.1, Chain A"/>
    <property type="match status" value="1"/>
</dbReference>
<feature type="compositionally biased region" description="Low complexity" evidence="12">
    <location>
        <begin position="127"/>
        <end position="165"/>
    </location>
</feature>
<evidence type="ECO:0000256" key="9">
    <source>
        <dbReference type="ARBA" id="ARBA00023163"/>
    </source>
</evidence>
<feature type="domain" description="C2H2-type" evidence="14">
    <location>
        <begin position="342"/>
        <end position="366"/>
    </location>
</feature>
<dbReference type="GeneID" id="103519418"/>
<dbReference type="OrthoDB" id="10261408at2759"/>
<dbReference type="Proteomes" id="UP000079169">
    <property type="component" value="Unplaced"/>
</dbReference>
<dbReference type="Gene3D" id="3.30.160.60">
    <property type="entry name" value="Classic Zinc Finger"/>
    <property type="match status" value="3"/>
</dbReference>
<dbReference type="RefSeq" id="XP_008482728.1">
    <property type="nucleotide sequence ID" value="XM_008484506.3"/>
</dbReference>
<evidence type="ECO:0000256" key="12">
    <source>
        <dbReference type="SAM" id="MobiDB-lite"/>
    </source>
</evidence>
<evidence type="ECO:0000256" key="6">
    <source>
        <dbReference type="ARBA" id="ARBA00022833"/>
    </source>
</evidence>
<organism evidence="15 16">
    <name type="scientific">Diaphorina citri</name>
    <name type="common">Asian citrus psyllid</name>
    <dbReference type="NCBI Taxonomy" id="121845"/>
    <lineage>
        <taxon>Eukaryota</taxon>
        <taxon>Metazoa</taxon>
        <taxon>Ecdysozoa</taxon>
        <taxon>Arthropoda</taxon>
        <taxon>Hexapoda</taxon>
        <taxon>Insecta</taxon>
        <taxon>Pterygota</taxon>
        <taxon>Neoptera</taxon>
        <taxon>Paraneoptera</taxon>
        <taxon>Hemiptera</taxon>
        <taxon>Sternorrhyncha</taxon>
        <taxon>Psylloidea</taxon>
        <taxon>Psyllidae</taxon>
        <taxon>Diaphorininae</taxon>
        <taxon>Diaphorina</taxon>
    </lineage>
</organism>
<sequence>MAAAKSFHLRWNNHLTNLRSLLESLYNDQNLVDVTLSCSDGTIRAHKLMLSACSPYFEAIFKTHEVDHPVVILKGISRKEMKCLIDYMYVGSLEVSEDELPSLLAVANELQIKGLIQKPSSVTPDVTSNITSSNSSNNTQQNSSNHHNSSTSSNPHSSSSPARSSTEAEDEDVDMEEKTRPVVSKVDVSPSTPITPITSTAPTEQTFRNVTQYGGGMIKPGDVSPAGSPKASNEDKDHYEEHMIIAPDGEVIQPLNHNNNNGQIKSSSQSTYIGHCLEESLNQADLQCRICKRFFNNRQNLRRHVQTHTGDKPHQCDICFISFLRLSHLQRHIRTHTGEKPYACSLCAKSFSRSDKLKNHYIHQHSEVGAELTNKKRGRPSKLNFPGYGFQLSNNTLTLNNNSSGQNENTSPPPSSHPLSHSSLEDLARNHSPSLFFNSGALSLTPVSMNGNSGINETALSLIVNKTLQNQAYQHIANAINENVLSIAPIKVESNVQEQVAS</sequence>
<dbReference type="FunFam" id="3.30.160.60:FF:000097">
    <property type="entry name" value="Zinc finger protein"/>
    <property type="match status" value="1"/>
</dbReference>
<dbReference type="PROSITE" id="PS50097">
    <property type="entry name" value="BTB"/>
    <property type="match status" value="1"/>
</dbReference>
<evidence type="ECO:0000256" key="11">
    <source>
        <dbReference type="PROSITE-ProRule" id="PRU00042"/>
    </source>
</evidence>
<dbReference type="PANTHER" id="PTHR23110">
    <property type="entry name" value="BTB DOMAIN TRANSCRIPTION FACTOR"/>
    <property type="match status" value="1"/>
</dbReference>
<protein>
    <submittedName>
        <fullName evidence="16">Zinc finger and BTB domain-containing protein 14-like</fullName>
    </submittedName>
</protein>
<dbReference type="PaxDb" id="121845-A0A1S3DK90"/>
<keyword evidence="6" id="KW-0862">Zinc</keyword>
<dbReference type="InterPro" id="IPR013087">
    <property type="entry name" value="Znf_C2H2_type"/>
</dbReference>
<keyword evidence="3" id="KW-0479">Metal-binding</keyword>
<dbReference type="SMART" id="SM00355">
    <property type="entry name" value="ZnF_C2H2"/>
    <property type="match status" value="3"/>
</dbReference>
<dbReference type="GO" id="GO:0003006">
    <property type="term" value="P:developmental process involved in reproduction"/>
    <property type="evidence" value="ECO:0007669"/>
    <property type="project" value="UniProtKB-ARBA"/>
</dbReference>
<keyword evidence="10" id="KW-0539">Nucleus</keyword>
<evidence type="ECO:0000256" key="1">
    <source>
        <dbReference type="ARBA" id="ARBA00003767"/>
    </source>
</evidence>
<keyword evidence="7" id="KW-0805">Transcription regulation</keyword>
<dbReference type="GO" id="GO:0006357">
    <property type="term" value="P:regulation of transcription by RNA polymerase II"/>
    <property type="evidence" value="ECO:0007669"/>
    <property type="project" value="TreeGrafter"/>
</dbReference>
<dbReference type="GO" id="GO:0048666">
    <property type="term" value="P:neuron development"/>
    <property type="evidence" value="ECO:0007669"/>
    <property type="project" value="UniProtKB-ARBA"/>
</dbReference>
<feature type="domain" description="BTB" evidence="13">
    <location>
        <begin position="32"/>
        <end position="97"/>
    </location>
</feature>
<dbReference type="GO" id="GO:0048513">
    <property type="term" value="P:animal organ development"/>
    <property type="evidence" value="ECO:0007669"/>
    <property type="project" value="UniProtKB-ARBA"/>
</dbReference>
<dbReference type="PROSITE" id="PS00028">
    <property type="entry name" value="ZINC_FINGER_C2H2_1"/>
    <property type="match status" value="3"/>
</dbReference>
<evidence type="ECO:0000259" key="13">
    <source>
        <dbReference type="PROSITE" id="PS50097"/>
    </source>
</evidence>
<feature type="region of interest" description="Disordered" evidence="12">
    <location>
        <begin position="121"/>
        <end position="200"/>
    </location>
</feature>
<dbReference type="InterPro" id="IPR011333">
    <property type="entry name" value="SKP1/BTB/POZ_sf"/>
</dbReference>
<feature type="domain" description="C2H2-type" evidence="14">
    <location>
        <begin position="314"/>
        <end position="341"/>
    </location>
</feature>
<evidence type="ECO:0000313" key="15">
    <source>
        <dbReference type="Proteomes" id="UP000079169"/>
    </source>
</evidence>
<gene>
    <name evidence="16" type="primary">LOC103519418</name>
</gene>
<dbReference type="PROSITE" id="PS50157">
    <property type="entry name" value="ZINC_FINGER_C2H2_2"/>
    <property type="match status" value="3"/>
</dbReference>
<keyword evidence="15" id="KW-1185">Reference proteome</keyword>
<dbReference type="InterPro" id="IPR051095">
    <property type="entry name" value="Dros_DevTransReg"/>
</dbReference>